<evidence type="ECO:0000256" key="2">
    <source>
        <dbReference type="ARBA" id="ARBA00022670"/>
    </source>
</evidence>
<gene>
    <name evidence="8" type="ORF">QRD43_16040</name>
</gene>
<evidence type="ECO:0000256" key="3">
    <source>
        <dbReference type="ARBA" id="ARBA00022801"/>
    </source>
</evidence>
<proteinExistence type="inferred from homology"/>
<evidence type="ECO:0000256" key="5">
    <source>
        <dbReference type="PROSITE-ProRule" id="PRU01240"/>
    </source>
</evidence>
<dbReference type="PROSITE" id="PS00136">
    <property type="entry name" value="SUBTILASE_ASP"/>
    <property type="match status" value="1"/>
</dbReference>
<comment type="similarity">
    <text evidence="1 5 6">Belongs to the peptidase S8 family.</text>
</comment>
<evidence type="ECO:0000256" key="1">
    <source>
        <dbReference type="ARBA" id="ARBA00011073"/>
    </source>
</evidence>
<organism evidence="8 9">
    <name type="scientific">Roseateles subflavus</name>
    <dbReference type="NCBI Taxonomy" id="3053353"/>
    <lineage>
        <taxon>Bacteria</taxon>
        <taxon>Pseudomonadati</taxon>
        <taxon>Pseudomonadota</taxon>
        <taxon>Betaproteobacteria</taxon>
        <taxon>Burkholderiales</taxon>
        <taxon>Sphaerotilaceae</taxon>
        <taxon>Roseateles</taxon>
    </lineage>
</organism>
<dbReference type="PANTHER" id="PTHR43806:SF11">
    <property type="entry name" value="CEREVISIN-RELATED"/>
    <property type="match status" value="1"/>
</dbReference>
<feature type="active site" description="Charge relay system" evidence="5">
    <location>
        <position position="190"/>
    </location>
</feature>
<dbReference type="PROSITE" id="PS51892">
    <property type="entry name" value="SUBTILASE"/>
    <property type="match status" value="1"/>
</dbReference>
<reference evidence="8 9" key="1">
    <citation type="submission" date="2023-06" db="EMBL/GenBank/DDBJ databases">
        <title>Pelomonas sp. APW6 16S ribosomal RNA gene genome sequencing and assembly.</title>
        <authorList>
            <person name="Woo H."/>
        </authorList>
    </citation>
    <scope>NUCLEOTIDE SEQUENCE [LARGE SCALE GENOMIC DNA]</scope>
    <source>
        <strain evidence="8 9">APW6</strain>
    </source>
</reference>
<comment type="caution">
    <text evidence="8">The sequence shown here is derived from an EMBL/GenBank/DDBJ whole genome shotgun (WGS) entry which is preliminary data.</text>
</comment>
<dbReference type="InterPro" id="IPR036852">
    <property type="entry name" value="Peptidase_S8/S53_dom_sf"/>
</dbReference>
<dbReference type="Pfam" id="PF00082">
    <property type="entry name" value="Peptidase_S8"/>
    <property type="match status" value="1"/>
</dbReference>
<feature type="active site" description="Charge relay system" evidence="5">
    <location>
        <position position="158"/>
    </location>
</feature>
<dbReference type="InterPro" id="IPR023827">
    <property type="entry name" value="Peptidase_S8_Asp-AS"/>
</dbReference>
<dbReference type="InterPro" id="IPR015500">
    <property type="entry name" value="Peptidase_S8_subtilisin-rel"/>
</dbReference>
<dbReference type="PROSITE" id="PS00137">
    <property type="entry name" value="SUBTILASE_HIS"/>
    <property type="match status" value="1"/>
</dbReference>
<protein>
    <submittedName>
        <fullName evidence="8">S8 family serine peptidase</fullName>
    </submittedName>
</protein>
<keyword evidence="4 5" id="KW-0720">Serine protease</keyword>
<dbReference type="Gene3D" id="3.40.50.200">
    <property type="entry name" value="Peptidase S8/S53 domain"/>
    <property type="match status" value="1"/>
</dbReference>
<feature type="active site" description="Charge relay system" evidence="5">
    <location>
        <position position="351"/>
    </location>
</feature>
<dbReference type="EMBL" id="JASVDS010000004">
    <property type="protein sequence ID" value="MDL5033426.1"/>
    <property type="molecule type" value="Genomic_DNA"/>
</dbReference>
<dbReference type="InterPro" id="IPR050131">
    <property type="entry name" value="Peptidase_S8_subtilisin-like"/>
</dbReference>
<keyword evidence="2 5" id="KW-0645">Protease</keyword>
<accession>A0ABT7LKN7</accession>
<feature type="domain" description="Peptidase S8/S53" evidence="7">
    <location>
        <begin position="150"/>
        <end position="371"/>
    </location>
</feature>
<evidence type="ECO:0000256" key="4">
    <source>
        <dbReference type="ARBA" id="ARBA00022825"/>
    </source>
</evidence>
<dbReference type="PANTHER" id="PTHR43806">
    <property type="entry name" value="PEPTIDASE S8"/>
    <property type="match status" value="1"/>
</dbReference>
<evidence type="ECO:0000313" key="9">
    <source>
        <dbReference type="Proteomes" id="UP001238603"/>
    </source>
</evidence>
<dbReference type="Proteomes" id="UP001238603">
    <property type="component" value="Unassembled WGS sequence"/>
</dbReference>
<dbReference type="RefSeq" id="WP_285983505.1">
    <property type="nucleotide sequence ID" value="NZ_JASVDS010000004.1"/>
</dbReference>
<dbReference type="InterPro" id="IPR022398">
    <property type="entry name" value="Peptidase_S8_His-AS"/>
</dbReference>
<dbReference type="SUPFAM" id="SSF52743">
    <property type="entry name" value="Subtilisin-like"/>
    <property type="match status" value="1"/>
</dbReference>
<keyword evidence="9" id="KW-1185">Reference proteome</keyword>
<evidence type="ECO:0000313" key="8">
    <source>
        <dbReference type="EMBL" id="MDL5033426.1"/>
    </source>
</evidence>
<dbReference type="PROSITE" id="PS00138">
    <property type="entry name" value="SUBTILASE_SER"/>
    <property type="match status" value="1"/>
</dbReference>
<evidence type="ECO:0000256" key="6">
    <source>
        <dbReference type="RuleBase" id="RU003355"/>
    </source>
</evidence>
<dbReference type="InterPro" id="IPR000209">
    <property type="entry name" value="Peptidase_S8/S53_dom"/>
</dbReference>
<sequence>MEKPASRWSHEVVVLMPPRPRSGRSPAAVEAIGPALQALLDDGRAEPVFQANFQPNFQLDLQPVRKSDRQAKAVSLVLPKVYTVKTLGEAQTREVLETLSDDMGAATVYVAPPRGVLARSPGADMGAQSSSMSHWGMQYVAVDADAVDASDIAVAVVDTGVDRAHPDLVNAIDAYVNFCQDESEDDVQGHGTHVCGIIAATGQPPGGMKGACNARLHVFKGIGVKYSATDYYRALGAALARAKIVNLSLGGPDHDPAEELIIQQGLNSGALVIAASGNDGDDGDYPNYPANLPGVLAVGAIDDQGARADFSNAGPHLSLVAPGVDIWSTAPTKASSLFKKKSGYAPCSGTSMATPFVTAMAARVAAGHPGPPPAATIRDNIPIERCPGQTGKTDDLGYGCVHWKGPFVLSNA</sequence>
<dbReference type="PRINTS" id="PR00723">
    <property type="entry name" value="SUBTILISIN"/>
</dbReference>
<keyword evidence="3 5" id="KW-0378">Hydrolase</keyword>
<name>A0ABT7LKN7_9BURK</name>
<dbReference type="InterPro" id="IPR023828">
    <property type="entry name" value="Peptidase_S8_Ser-AS"/>
</dbReference>
<evidence type="ECO:0000259" key="7">
    <source>
        <dbReference type="Pfam" id="PF00082"/>
    </source>
</evidence>